<dbReference type="AlphaFoldDB" id="A0A8J2WVF8"/>
<dbReference type="InterPro" id="IPR053137">
    <property type="entry name" value="NLR-like"/>
</dbReference>
<dbReference type="PANTHER" id="PTHR46082:SF6">
    <property type="entry name" value="AAA+ ATPASE DOMAIN-CONTAINING PROTEIN-RELATED"/>
    <property type="match status" value="1"/>
</dbReference>
<gene>
    <name evidence="2" type="ORF">PECAL_2P31140</name>
</gene>
<name>A0A8J2WVF8_9STRA</name>
<protein>
    <recommendedName>
        <fullName evidence="4">Tetratricopeptide repeat protein</fullName>
    </recommendedName>
</protein>
<accession>A0A8J2WVF8</accession>
<dbReference type="PANTHER" id="PTHR46082">
    <property type="entry name" value="ATP/GTP-BINDING PROTEIN-RELATED"/>
    <property type="match status" value="1"/>
</dbReference>
<dbReference type="SUPFAM" id="SSF48452">
    <property type="entry name" value="TPR-like"/>
    <property type="match status" value="1"/>
</dbReference>
<dbReference type="InterPro" id="IPR011990">
    <property type="entry name" value="TPR-like_helical_dom_sf"/>
</dbReference>
<sequence length="175" mass="19379">MSESNILITQGNLANSYAMLGRSEEGLRLRRDVYSGWLSLEGEEDPTTLIEASNYANSLIDLQRFEEAKSLLRKTTPVTRRVLGESQELTLKMRWNYAVALCKDASATLDDLRESVTTFEEIGRTARRVLGGAHPTTTGIEDELRNARAALRARETPSPGRRPRDAVAGKAVDNA</sequence>
<evidence type="ECO:0000313" key="3">
    <source>
        <dbReference type="Proteomes" id="UP000789595"/>
    </source>
</evidence>
<comment type="caution">
    <text evidence="2">The sequence shown here is derived from an EMBL/GenBank/DDBJ whole genome shotgun (WGS) entry which is preliminary data.</text>
</comment>
<evidence type="ECO:0008006" key="4">
    <source>
        <dbReference type="Google" id="ProtNLM"/>
    </source>
</evidence>
<reference evidence="2" key="1">
    <citation type="submission" date="2021-11" db="EMBL/GenBank/DDBJ databases">
        <authorList>
            <consortium name="Genoscope - CEA"/>
            <person name="William W."/>
        </authorList>
    </citation>
    <scope>NUCLEOTIDE SEQUENCE</scope>
</reference>
<dbReference type="Gene3D" id="1.25.40.10">
    <property type="entry name" value="Tetratricopeptide repeat domain"/>
    <property type="match status" value="1"/>
</dbReference>
<organism evidence="2 3">
    <name type="scientific">Pelagomonas calceolata</name>
    <dbReference type="NCBI Taxonomy" id="35677"/>
    <lineage>
        <taxon>Eukaryota</taxon>
        <taxon>Sar</taxon>
        <taxon>Stramenopiles</taxon>
        <taxon>Ochrophyta</taxon>
        <taxon>Pelagophyceae</taxon>
        <taxon>Pelagomonadales</taxon>
        <taxon>Pelagomonadaceae</taxon>
        <taxon>Pelagomonas</taxon>
    </lineage>
</organism>
<dbReference type="EMBL" id="CAKKNE010000002">
    <property type="protein sequence ID" value="CAH0369967.1"/>
    <property type="molecule type" value="Genomic_DNA"/>
</dbReference>
<dbReference type="Pfam" id="PF13374">
    <property type="entry name" value="TPR_10"/>
    <property type="match status" value="1"/>
</dbReference>
<proteinExistence type="predicted"/>
<evidence type="ECO:0000256" key="1">
    <source>
        <dbReference type="SAM" id="MobiDB-lite"/>
    </source>
</evidence>
<evidence type="ECO:0000313" key="2">
    <source>
        <dbReference type="EMBL" id="CAH0369967.1"/>
    </source>
</evidence>
<feature type="region of interest" description="Disordered" evidence="1">
    <location>
        <begin position="152"/>
        <end position="175"/>
    </location>
</feature>
<keyword evidence="3" id="KW-1185">Reference proteome</keyword>
<dbReference type="Proteomes" id="UP000789595">
    <property type="component" value="Unassembled WGS sequence"/>
</dbReference>